<reference evidence="1 2" key="1">
    <citation type="submission" date="2024-09" db="EMBL/GenBank/DDBJ databases">
        <authorList>
            <person name="Sun Q."/>
            <person name="Mori K."/>
        </authorList>
    </citation>
    <scope>NUCLEOTIDE SEQUENCE [LARGE SCALE GENOMIC DNA]</scope>
    <source>
        <strain evidence="1 2">JCM 13852</strain>
    </source>
</reference>
<protein>
    <recommendedName>
        <fullName evidence="3">Transcriptional regulator</fullName>
    </recommendedName>
</protein>
<dbReference type="Proteomes" id="UP001589535">
    <property type="component" value="Unassembled WGS sequence"/>
</dbReference>
<proteinExistence type="predicted"/>
<dbReference type="EMBL" id="JBHMBK010000012">
    <property type="protein sequence ID" value="MFB9686107.1"/>
    <property type="molecule type" value="Genomic_DNA"/>
</dbReference>
<comment type="caution">
    <text evidence="1">The sequence shown here is derived from an EMBL/GenBank/DDBJ whole genome shotgun (WGS) entry which is preliminary data.</text>
</comment>
<evidence type="ECO:0000313" key="1">
    <source>
        <dbReference type="EMBL" id="MFB9686107.1"/>
    </source>
</evidence>
<evidence type="ECO:0008006" key="3">
    <source>
        <dbReference type="Google" id="ProtNLM"/>
    </source>
</evidence>
<dbReference type="RefSeq" id="WP_378194761.1">
    <property type="nucleotide sequence ID" value="NZ_JBHMBK010000012.1"/>
</dbReference>
<gene>
    <name evidence="1" type="ORF">ACFFTO_18070</name>
</gene>
<sequence length="435" mass="47779">MAIATTTDRESAAVLLRRLREGRGWSWADLARALRDTARQLAVTSLMDRQVASIQRAVARWESVSDRTSPSDRYQFLVAHLHARTPAGDQAIGPGSDFAILLDALRLFGTPPERVQQLRALVTHRTHGDDGNLSDPSQLNHEDVSRLNEAVTAINGQIGAVPFVRLQLQLAPIVESCRRLVRRDQFGRRQELVLLAAAAYSLAGRLAFETRDDEAAMALYIEATEVATHLEDRSHRAAIQTSHTMVTLHATDDLEAAWTIARAATVDAHRGPSYAIRARAHTVHAEICARAGHAGKAAAALDRAWKTAEQLSIDDPHSGFATDRMDGFDGLRALHAGDASHAHDRLDRSISALRFSRDAVQRGIVSTDLALARLRLGDPAACVDLLYEAVDITAVTGGRVAAQRVRLARRDLRPWRNENFLADLDDHIHDSLIGR</sequence>
<keyword evidence="2" id="KW-1185">Reference proteome</keyword>
<organism evidence="1 2">
    <name type="scientific">Amycolatopsis plumensis</name>
    <dbReference type="NCBI Taxonomy" id="236508"/>
    <lineage>
        <taxon>Bacteria</taxon>
        <taxon>Bacillati</taxon>
        <taxon>Actinomycetota</taxon>
        <taxon>Actinomycetes</taxon>
        <taxon>Pseudonocardiales</taxon>
        <taxon>Pseudonocardiaceae</taxon>
        <taxon>Amycolatopsis</taxon>
    </lineage>
</organism>
<evidence type="ECO:0000313" key="2">
    <source>
        <dbReference type="Proteomes" id="UP001589535"/>
    </source>
</evidence>
<accession>A0ABV5U3Y8</accession>
<name>A0ABV5U3Y8_9PSEU</name>